<evidence type="ECO:0000313" key="1">
    <source>
        <dbReference type="EMBL" id="RAI74863.1"/>
    </source>
</evidence>
<proteinExistence type="predicted"/>
<accession>A0A327NJ36</accession>
<protein>
    <submittedName>
        <fullName evidence="1">Uncharacterized protein</fullName>
    </submittedName>
</protein>
<reference evidence="1 2" key="1">
    <citation type="submission" date="2018-06" db="EMBL/GenBank/DDBJ databases">
        <title>Spirosoma sp. HMF3257 Genome sequencing and assembly.</title>
        <authorList>
            <person name="Kang H."/>
            <person name="Cha I."/>
            <person name="Kim H."/>
            <person name="Kang J."/>
            <person name="Joh K."/>
        </authorList>
    </citation>
    <scope>NUCLEOTIDE SEQUENCE [LARGE SCALE GENOMIC DNA]</scope>
    <source>
        <strain evidence="1 2">HMF3257</strain>
    </source>
</reference>
<comment type="caution">
    <text evidence="1">The sequence shown here is derived from an EMBL/GenBank/DDBJ whole genome shotgun (WGS) entry which is preliminary data.</text>
</comment>
<dbReference type="EMBL" id="QLII01000001">
    <property type="protein sequence ID" value="RAI74863.1"/>
    <property type="molecule type" value="Genomic_DNA"/>
</dbReference>
<name>A0A327NJ36_9BACT</name>
<dbReference type="AlphaFoldDB" id="A0A327NJ36"/>
<dbReference type="Proteomes" id="UP000249016">
    <property type="component" value="Unassembled WGS sequence"/>
</dbReference>
<keyword evidence="2" id="KW-1185">Reference proteome</keyword>
<sequence>MGNTTPGVRGRASRSGKVSCGKIQLFFDKRGVGNVFNHTDFDMMLNVANWQGYSNRSVSRLGSCLTSNLQVVIH</sequence>
<gene>
    <name evidence="1" type="ORF">HMF3257_12575</name>
</gene>
<evidence type="ECO:0000313" key="2">
    <source>
        <dbReference type="Proteomes" id="UP000249016"/>
    </source>
</evidence>
<organism evidence="1 2">
    <name type="scientific">Spirosoma telluris</name>
    <dbReference type="NCBI Taxonomy" id="2183553"/>
    <lineage>
        <taxon>Bacteria</taxon>
        <taxon>Pseudomonadati</taxon>
        <taxon>Bacteroidota</taxon>
        <taxon>Cytophagia</taxon>
        <taxon>Cytophagales</taxon>
        <taxon>Cytophagaceae</taxon>
        <taxon>Spirosoma</taxon>
    </lineage>
</organism>